<dbReference type="PANTHER" id="PTHR46401:SF2">
    <property type="entry name" value="GLYCOSYLTRANSFERASE WBBK-RELATED"/>
    <property type="match status" value="1"/>
</dbReference>
<dbReference type="Pfam" id="PF13439">
    <property type="entry name" value="Glyco_transf_4"/>
    <property type="match status" value="1"/>
</dbReference>
<dbReference type="Proteomes" id="UP001501343">
    <property type="component" value="Unassembled WGS sequence"/>
</dbReference>
<evidence type="ECO:0000313" key="5">
    <source>
        <dbReference type="EMBL" id="GAA1926435.1"/>
    </source>
</evidence>
<feature type="domain" description="Glycosyl transferase family 1" evidence="3">
    <location>
        <begin position="193"/>
        <end position="339"/>
    </location>
</feature>
<dbReference type="PANTHER" id="PTHR46401">
    <property type="entry name" value="GLYCOSYLTRANSFERASE WBBK-RELATED"/>
    <property type="match status" value="1"/>
</dbReference>
<sequence length="372" mass="39811">MPPTILIDLLSYTGGRGGTETYARQISVRLPRFLPPGSRLVALTGRAGAESVRAFFPGDVVTVSWVGSGRTSWAAGELLAAERVRRRVGADVIWCPANFGPIGRRAPRVTTVHDVIYHSTGRGFVARLTAWLMERTALGSRAAITGSEAARDDILRYIALDPERLTVIPHGTTDPRPPADPAAALREIGIDELDRPLVLSTGNRLPHKNFEGLLRAVARMPADRRPLTVIPGGGPEDPLIGLRKELGLDADVLLPGWVTSAQLEALYGAADLYVCTSLSEGFGLPVVDAMRRGCLMLANDIPVLREVGGDAARYADARDPSILAEAIESALADPMRDERRAEGLAWSSQFTWERSAERTASVLAGAASQGAG</sequence>
<dbReference type="InterPro" id="IPR028098">
    <property type="entry name" value="Glyco_trans_4-like_N"/>
</dbReference>
<reference evidence="6" key="1">
    <citation type="journal article" date="2019" name="Int. J. Syst. Evol. Microbiol.">
        <title>The Global Catalogue of Microorganisms (GCM) 10K type strain sequencing project: providing services to taxonomists for standard genome sequencing and annotation.</title>
        <authorList>
            <consortium name="The Broad Institute Genomics Platform"/>
            <consortium name="The Broad Institute Genome Sequencing Center for Infectious Disease"/>
            <person name="Wu L."/>
            <person name="Ma J."/>
        </authorList>
    </citation>
    <scope>NUCLEOTIDE SEQUENCE [LARGE SCALE GENOMIC DNA]</scope>
    <source>
        <strain evidence="6">JCM 14900</strain>
    </source>
</reference>
<accession>A0ABN2PN09</accession>
<gene>
    <name evidence="5" type="ORF">GCM10009775_18240</name>
</gene>
<evidence type="ECO:0000259" key="4">
    <source>
        <dbReference type="Pfam" id="PF13439"/>
    </source>
</evidence>
<organism evidence="5 6">
    <name type="scientific">Microbacterium aoyamense</name>
    <dbReference type="NCBI Taxonomy" id="344166"/>
    <lineage>
        <taxon>Bacteria</taxon>
        <taxon>Bacillati</taxon>
        <taxon>Actinomycetota</taxon>
        <taxon>Actinomycetes</taxon>
        <taxon>Micrococcales</taxon>
        <taxon>Microbacteriaceae</taxon>
        <taxon>Microbacterium</taxon>
    </lineage>
</organism>
<keyword evidence="6" id="KW-1185">Reference proteome</keyword>
<evidence type="ECO:0000256" key="1">
    <source>
        <dbReference type="ARBA" id="ARBA00022676"/>
    </source>
</evidence>
<evidence type="ECO:0000256" key="2">
    <source>
        <dbReference type="ARBA" id="ARBA00022679"/>
    </source>
</evidence>
<dbReference type="RefSeq" id="WP_248150588.1">
    <property type="nucleotide sequence ID" value="NZ_BAAAOF010000003.1"/>
</dbReference>
<comment type="caution">
    <text evidence="5">The sequence shown here is derived from an EMBL/GenBank/DDBJ whole genome shotgun (WGS) entry which is preliminary data.</text>
</comment>
<keyword evidence="2" id="KW-0808">Transferase</keyword>
<evidence type="ECO:0000313" key="6">
    <source>
        <dbReference type="Proteomes" id="UP001501343"/>
    </source>
</evidence>
<feature type="domain" description="Glycosyltransferase subfamily 4-like N-terminal" evidence="4">
    <location>
        <begin position="17"/>
        <end position="171"/>
    </location>
</feature>
<dbReference type="InterPro" id="IPR001296">
    <property type="entry name" value="Glyco_trans_1"/>
</dbReference>
<dbReference type="Gene3D" id="3.40.50.2000">
    <property type="entry name" value="Glycogen Phosphorylase B"/>
    <property type="match status" value="2"/>
</dbReference>
<protein>
    <submittedName>
        <fullName evidence="5">Glycosyltransferase family 1 protein</fullName>
    </submittedName>
</protein>
<proteinExistence type="predicted"/>
<keyword evidence="1" id="KW-0328">Glycosyltransferase</keyword>
<dbReference type="Pfam" id="PF00534">
    <property type="entry name" value="Glycos_transf_1"/>
    <property type="match status" value="1"/>
</dbReference>
<dbReference type="CDD" id="cd03809">
    <property type="entry name" value="GT4_MtfB-like"/>
    <property type="match status" value="1"/>
</dbReference>
<dbReference type="EMBL" id="BAAAOF010000003">
    <property type="protein sequence ID" value="GAA1926435.1"/>
    <property type="molecule type" value="Genomic_DNA"/>
</dbReference>
<name>A0ABN2PN09_9MICO</name>
<dbReference type="SUPFAM" id="SSF53756">
    <property type="entry name" value="UDP-Glycosyltransferase/glycogen phosphorylase"/>
    <property type="match status" value="1"/>
</dbReference>
<evidence type="ECO:0000259" key="3">
    <source>
        <dbReference type="Pfam" id="PF00534"/>
    </source>
</evidence>